<evidence type="ECO:0000313" key="1">
    <source>
        <dbReference type="EMBL" id="KAH3800200.1"/>
    </source>
</evidence>
<organism evidence="1 2">
    <name type="scientific">Dreissena polymorpha</name>
    <name type="common">Zebra mussel</name>
    <name type="synonym">Mytilus polymorpha</name>
    <dbReference type="NCBI Taxonomy" id="45954"/>
    <lineage>
        <taxon>Eukaryota</taxon>
        <taxon>Metazoa</taxon>
        <taxon>Spiralia</taxon>
        <taxon>Lophotrochozoa</taxon>
        <taxon>Mollusca</taxon>
        <taxon>Bivalvia</taxon>
        <taxon>Autobranchia</taxon>
        <taxon>Heteroconchia</taxon>
        <taxon>Euheterodonta</taxon>
        <taxon>Imparidentia</taxon>
        <taxon>Neoheterodontei</taxon>
        <taxon>Myida</taxon>
        <taxon>Dreissenoidea</taxon>
        <taxon>Dreissenidae</taxon>
        <taxon>Dreissena</taxon>
    </lineage>
</organism>
<reference evidence="1" key="2">
    <citation type="submission" date="2020-11" db="EMBL/GenBank/DDBJ databases">
        <authorList>
            <person name="McCartney M.A."/>
            <person name="Auch B."/>
            <person name="Kono T."/>
            <person name="Mallez S."/>
            <person name="Becker A."/>
            <person name="Gohl D.M."/>
            <person name="Silverstein K.A.T."/>
            <person name="Koren S."/>
            <person name="Bechman K.B."/>
            <person name="Herman A."/>
            <person name="Abrahante J.E."/>
            <person name="Garbe J."/>
        </authorList>
    </citation>
    <scope>NUCLEOTIDE SEQUENCE</scope>
    <source>
        <strain evidence="1">Duluth1</strain>
        <tissue evidence="1">Whole animal</tissue>
    </source>
</reference>
<accession>A0A9D4FK13</accession>
<sequence>MAQMRKGGRFFQAENHFYMRSKCHPDYAKTGSSSEVISLCEIRTENKLEIHVPVLDTIANVTYANKYCAQCNFVTDTDGAFPGKGNNLVYWDSDLQCTDANEASSILAASNQGFIKAILQTKTCNVLFKPKPVYVVHTSACPGFEIDKCNATGNMTTYDPWLEKACGAYTSTFNETFKNVFCFLCNTVYTFRIDLNVCLLTWEKGTNMFPEFSSLLAFTPDKRKPPTSQPTGCSSEQVFDEHEEICRDIFCRFPKRFNGSECVNAVDTLDGVSYKLYLKFTPQTPLSNGRLEEFVVLLENKITEMLQIWELYNAVYSFGILYNLNKSIIAPSVLSTAHTLPHDKLTTFLSTMSTPLPSTAPQPSRMPGLVPTIRDNERTSTEAAPSESIEYFLVMIEMNLNHEHSYPEYSVTLLDKALEFDKTSMVIASKSSRFNVTFNVEFVDFSISDYSYEFEIKMFDPVSGILLSKALTLFNPPSVKATNTSTVLTARFKCQLVVINITEINSIENNAFRLKTAQLLIVNTLITKKIG</sequence>
<dbReference type="PANTHER" id="PTHR45902:SF1">
    <property type="entry name" value="LATROPHILIN RECEPTOR-LIKE PROTEIN A"/>
    <property type="match status" value="1"/>
</dbReference>
<comment type="caution">
    <text evidence="1">The sequence shown here is derived from an EMBL/GenBank/DDBJ whole genome shotgun (WGS) entry which is preliminary data.</text>
</comment>
<gene>
    <name evidence="1" type="ORF">DPMN_153830</name>
</gene>
<dbReference type="AlphaFoldDB" id="A0A9D4FK13"/>
<name>A0A9D4FK13_DREPO</name>
<dbReference type="EMBL" id="JAIWYP010000007">
    <property type="protein sequence ID" value="KAH3800200.1"/>
    <property type="molecule type" value="Genomic_DNA"/>
</dbReference>
<protein>
    <submittedName>
        <fullName evidence="1">Uncharacterized protein</fullName>
    </submittedName>
</protein>
<dbReference type="Proteomes" id="UP000828390">
    <property type="component" value="Unassembled WGS sequence"/>
</dbReference>
<dbReference type="PANTHER" id="PTHR45902">
    <property type="entry name" value="LATROPHILIN RECEPTOR-LIKE PROTEIN A"/>
    <property type="match status" value="1"/>
</dbReference>
<keyword evidence="2" id="KW-1185">Reference proteome</keyword>
<dbReference type="InterPro" id="IPR053231">
    <property type="entry name" value="GPCR_LN-TM7"/>
</dbReference>
<proteinExistence type="predicted"/>
<evidence type="ECO:0000313" key="2">
    <source>
        <dbReference type="Proteomes" id="UP000828390"/>
    </source>
</evidence>
<reference evidence="1" key="1">
    <citation type="journal article" date="2019" name="bioRxiv">
        <title>The Genome of the Zebra Mussel, Dreissena polymorpha: A Resource for Invasive Species Research.</title>
        <authorList>
            <person name="McCartney M.A."/>
            <person name="Auch B."/>
            <person name="Kono T."/>
            <person name="Mallez S."/>
            <person name="Zhang Y."/>
            <person name="Obille A."/>
            <person name="Becker A."/>
            <person name="Abrahante J.E."/>
            <person name="Garbe J."/>
            <person name="Badalamenti J.P."/>
            <person name="Herman A."/>
            <person name="Mangelson H."/>
            <person name="Liachko I."/>
            <person name="Sullivan S."/>
            <person name="Sone E.D."/>
            <person name="Koren S."/>
            <person name="Silverstein K.A.T."/>
            <person name="Beckman K.B."/>
            <person name="Gohl D.M."/>
        </authorList>
    </citation>
    <scope>NUCLEOTIDE SEQUENCE</scope>
    <source>
        <strain evidence="1">Duluth1</strain>
        <tissue evidence="1">Whole animal</tissue>
    </source>
</reference>